<dbReference type="Pfam" id="PF00019">
    <property type="entry name" value="TGF_beta"/>
    <property type="match status" value="1"/>
</dbReference>
<dbReference type="InterPro" id="IPR001839">
    <property type="entry name" value="TGF-b_C"/>
</dbReference>
<evidence type="ECO:0000313" key="9">
    <source>
        <dbReference type="Proteomes" id="UP000221080"/>
    </source>
</evidence>
<evidence type="ECO:0000256" key="2">
    <source>
        <dbReference type="ARBA" id="ARBA00009832"/>
    </source>
</evidence>
<dbReference type="Proteomes" id="UP000221080">
    <property type="component" value="Chromosome 10"/>
</dbReference>
<dbReference type="GO" id="GO:0030116">
    <property type="term" value="F:glial cell-derived neurotrophic factor receptor binding"/>
    <property type="evidence" value="ECO:0007669"/>
    <property type="project" value="InterPro"/>
</dbReference>
<dbReference type="CDD" id="cd19383">
    <property type="entry name" value="TGF_beta_Neurturin"/>
    <property type="match status" value="1"/>
</dbReference>
<comment type="similarity">
    <text evidence="2">Belongs to the TGF-beta family. GDNF subfamily.</text>
</comment>
<dbReference type="SUPFAM" id="SSF57501">
    <property type="entry name" value="Cystine-knot cytokines"/>
    <property type="match status" value="1"/>
</dbReference>
<keyword evidence="5 7" id="KW-0339">Growth factor</keyword>
<evidence type="ECO:0000259" key="8">
    <source>
        <dbReference type="PROSITE" id="PS51362"/>
    </source>
</evidence>
<dbReference type="CTD" id="4902"/>
<keyword evidence="9" id="KW-1185">Reference proteome</keyword>
<dbReference type="GO" id="GO:0008083">
    <property type="term" value="F:growth factor activity"/>
    <property type="evidence" value="ECO:0007669"/>
    <property type="project" value="UniProtKB-KW"/>
</dbReference>
<evidence type="ECO:0000256" key="1">
    <source>
        <dbReference type="ARBA" id="ARBA00004613"/>
    </source>
</evidence>
<organism evidence="9 10">
    <name type="scientific">Ictalurus punctatus</name>
    <name type="common">Channel catfish</name>
    <name type="synonym">Silurus punctatus</name>
    <dbReference type="NCBI Taxonomy" id="7998"/>
    <lineage>
        <taxon>Eukaryota</taxon>
        <taxon>Metazoa</taxon>
        <taxon>Chordata</taxon>
        <taxon>Craniata</taxon>
        <taxon>Vertebrata</taxon>
        <taxon>Euteleostomi</taxon>
        <taxon>Actinopterygii</taxon>
        <taxon>Neopterygii</taxon>
        <taxon>Teleostei</taxon>
        <taxon>Ostariophysi</taxon>
        <taxon>Siluriformes</taxon>
        <taxon>Ictaluridae</taxon>
        <taxon>Ictalurus</taxon>
    </lineage>
</organism>
<keyword evidence="6" id="KW-1015">Disulfide bond</keyword>
<sequence>MKLWKCVAIVLMLCGAALSVFLSRILLSSKAHVLPHFEHSSSLLTSSASASAASMSSNISSSGTRGKFRRVRSANGDNSAISDFMHLFQSFTEGELKQVIRTLVQRKAQRDAKLGKRTKRAKKGTKPCSLTDKEVTVSQLGLGYVSDEVILFRYCSGKCVASRRNYDLALAKLKGQRLLTRENVDRARHSPCCRPTAYEEITFLDNHSHYHTIHEVSALKCACV</sequence>
<dbReference type="OMA" id="YHTIHEV"/>
<evidence type="ECO:0000313" key="11">
    <source>
        <dbReference type="RefSeq" id="XP_047014129.1"/>
    </source>
</evidence>
<proteinExistence type="inferred from homology"/>
<dbReference type="GO" id="GO:0005576">
    <property type="term" value="C:extracellular region"/>
    <property type="evidence" value="ECO:0007669"/>
    <property type="project" value="UniProtKB-SubCell"/>
</dbReference>
<dbReference type="PANTHER" id="PTHR12173">
    <property type="entry name" value="GDNF SUBFAMILY OF TGF-BETA FAMILY"/>
    <property type="match status" value="1"/>
</dbReference>
<evidence type="ECO:0000256" key="3">
    <source>
        <dbReference type="ARBA" id="ARBA00022525"/>
    </source>
</evidence>
<reference evidence="10 11" key="2">
    <citation type="submission" date="2025-04" db="UniProtKB">
        <authorList>
            <consortium name="RefSeq"/>
        </authorList>
    </citation>
    <scope>IDENTIFICATION</scope>
    <source>
        <tissue evidence="10 11">Blood</tissue>
    </source>
</reference>
<dbReference type="RefSeq" id="XP_017332802.1">
    <property type="nucleotide sequence ID" value="XM_017477313.3"/>
</dbReference>
<reference evidence="9" key="1">
    <citation type="journal article" date="2016" name="Nat. Commun.">
        <title>The channel catfish genome sequence provides insights into the evolution of scale formation in teleosts.</title>
        <authorList>
            <person name="Liu Z."/>
            <person name="Liu S."/>
            <person name="Yao J."/>
            <person name="Bao L."/>
            <person name="Zhang J."/>
            <person name="Li Y."/>
            <person name="Jiang C."/>
            <person name="Sun L."/>
            <person name="Wang R."/>
            <person name="Zhang Y."/>
            <person name="Zhou T."/>
            <person name="Zeng Q."/>
            <person name="Fu Q."/>
            <person name="Gao S."/>
            <person name="Li N."/>
            <person name="Koren S."/>
            <person name="Jiang Y."/>
            <person name="Zimin A."/>
            <person name="Xu P."/>
            <person name="Phillippy A.M."/>
            <person name="Geng X."/>
            <person name="Song L."/>
            <person name="Sun F."/>
            <person name="Li C."/>
            <person name="Wang X."/>
            <person name="Chen A."/>
            <person name="Jin Y."/>
            <person name="Yuan Z."/>
            <person name="Yang Y."/>
            <person name="Tan S."/>
            <person name="Peatman E."/>
            <person name="Lu J."/>
            <person name="Qin Z."/>
            <person name="Dunham R."/>
            <person name="Li Z."/>
            <person name="Sonstegard T."/>
            <person name="Feng J."/>
            <person name="Danzmann R.G."/>
            <person name="Schroeder S."/>
            <person name="Scheffler B."/>
            <person name="Duke M.V."/>
            <person name="Ballard L."/>
            <person name="Kucuktas H."/>
            <person name="Kaltenboeck L."/>
            <person name="Liu H."/>
            <person name="Armbruster J."/>
            <person name="Xie Y."/>
            <person name="Kirby M.L."/>
            <person name="Tian Y."/>
            <person name="Flanagan M.E."/>
            <person name="Mu W."/>
            <person name="Waldbieser G.C."/>
        </authorList>
    </citation>
    <scope>NUCLEOTIDE SEQUENCE [LARGE SCALE GENOMIC DNA]</scope>
    <source>
        <strain evidence="9">SDA103</strain>
    </source>
</reference>
<dbReference type="PANTHER" id="PTHR12173:SF3">
    <property type="entry name" value="NEURTURIN"/>
    <property type="match status" value="1"/>
</dbReference>
<evidence type="ECO:0000256" key="7">
    <source>
        <dbReference type="RuleBase" id="RU000354"/>
    </source>
</evidence>
<dbReference type="AlphaFoldDB" id="A0A2D0RQL5"/>
<dbReference type="Gene3D" id="2.10.90.10">
    <property type="entry name" value="Cystine-knot cytokines"/>
    <property type="match status" value="1"/>
</dbReference>
<name>A0A2D0RQL5_ICTPU</name>
<dbReference type="PROSITE" id="PS51362">
    <property type="entry name" value="TGF_BETA_2"/>
    <property type="match status" value="1"/>
</dbReference>
<dbReference type="InterPro" id="IPR043401">
    <property type="entry name" value="GDNF_fam"/>
</dbReference>
<feature type="domain" description="TGF-beta family profile" evidence="8">
    <location>
        <begin position="117"/>
        <end position="224"/>
    </location>
</feature>
<keyword evidence="4" id="KW-0732">Signal</keyword>
<evidence type="ECO:0000256" key="5">
    <source>
        <dbReference type="ARBA" id="ARBA00023030"/>
    </source>
</evidence>
<comment type="subcellular location">
    <subcellularLocation>
        <location evidence="1">Secreted</location>
    </subcellularLocation>
</comment>
<dbReference type="KEGG" id="ipu:108270523"/>
<evidence type="ECO:0000256" key="6">
    <source>
        <dbReference type="ARBA" id="ARBA00023157"/>
    </source>
</evidence>
<dbReference type="OrthoDB" id="9936891at2759"/>
<dbReference type="InterPro" id="IPR029034">
    <property type="entry name" value="Cystine-knot_cytokine"/>
</dbReference>
<dbReference type="GeneTree" id="ENSGT00950000182993"/>
<dbReference type="STRING" id="7998.ENSIPUP00000011080"/>
<keyword evidence="3" id="KW-0964">Secreted</keyword>
<gene>
    <name evidence="10 11" type="primary">nrtn</name>
</gene>
<evidence type="ECO:0000313" key="10">
    <source>
        <dbReference type="RefSeq" id="XP_017332802.1"/>
    </source>
</evidence>
<protein>
    <submittedName>
        <fullName evidence="10 11">Neurturin</fullName>
    </submittedName>
</protein>
<accession>A0A2D0RQL5</accession>
<evidence type="ECO:0000256" key="4">
    <source>
        <dbReference type="ARBA" id="ARBA00022729"/>
    </source>
</evidence>
<dbReference type="GO" id="GO:0030971">
    <property type="term" value="F:receptor tyrosine kinase binding"/>
    <property type="evidence" value="ECO:0007669"/>
    <property type="project" value="InterPro"/>
</dbReference>
<dbReference type="GeneID" id="108270523"/>
<dbReference type="RefSeq" id="XP_047014129.1">
    <property type="nucleotide sequence ID" value="XM_047158173.2"/>
</dbReference>
<dbReference type="GO" id="GO:0048731">
    <property type="term" value="P:system development"/>
    <property type="evidence" value="ECO:0007669"/>
    <property type="project" value="UniProtKB-ARBA"/>
</dbReference>